<evidence type="ECO:0000313" key="3">
    <source>
        <dbReference type="Proteomes" id="UP000261295"/>
    </source>
</evidence>
<evidence type="ECO:0008006" key="4">
    <source>
        <dbReference type="Google" id="ProtNLM"/>
    </source>
</evidence>
<evidence type="ECO:0000256" key="1">
    <source>
        <dbReference type="SAM" id="MobiDB-lite"/>
    </source>
</evidence>
<dbReference type="AlphaFoldDB" id="A0A3E4XDM1"/>
<protein>
    <recommendedName>
        <fullName evidence="4">Phage tail assembly protein</fullName>
    </recommendedName>
</protein>
<gene>
    <name evidence="2" type="ORF">DXC07_17625</name>
</gene>
<dbReference type="EMBL" id="QSTL01000020">
    <property type="protein sequence ID" value="RGM52548.1"/>
    <property type="molecule type" value="Genomic_DNA"/>
</dbReference>
<reference evidence="2 3" key="1">
    <citation type="submission" date="2018-08" db="EMBL/GenBank/DDBJ databases">
        <title>A genome reference for cultivated species of the human gut microbiota.</title>
        <authorList>
            <person name="Zou Y."/>
            <person name="Xue W."/>
            <person name="Luo G."/>
        </authorList>
    </citation>
    <scope>NUCLEOTIDE SEQUENCE [LARGE SCALE GENOMIC DNA]</scope>
    <source>
        <strain evidence="2 3">OM07-9</strain>
    </source>
</reference>
<dbReference type="RefSeq" id="WP_117749822.1">
    <property type="nucleotide sequence ID" value="NZ_QSTL01000020.1"/>
</dbReference>
<evidence type="ECO:0000313" key="2">
    <source>
        <dbReference type="EMBL" id="RGM52548.1"/>
    </source>
</evidence>
<name>A0A3E4XDM1_BACUN</name>
<proteinExistence type="predicted"/>
<organism evidence="2 3">
    <name type="scientific">Bacteroides uniformis</name>
    <dbReference type="NCBI Taxonomy" id="820"/>
    <lineage>
        <taxon>Bacteria</taxon>
        <taxon>Pseudomonadati</taxon>
        <taxon>Bacteroidota</taxon>
        <taxon>Bacteroidia</taxon>
        <taxon>Bacteroidales</taxon>
        <taxon>Bacteroidaceae</taxon>
        <taxon>Bacteroides</taxon>
    </lineage>
</organism>
<dbReference type="Proteomes" id="UP000261295">
    <property type="component" value="Unassembled WGS sequence"/>
</dbReference>
<comment type="caution">
    <text evidence="2">The sequence shown here is derived from an EMBL/GenBank/DDBJ whole genome shotgun (WGS) entry which is preliminary data.</text>
</comment>
<sequence>MKRITVYGKEYPMRMTMGAMLRFKRETDRDVSEIGTDVSLMVIFLFCCVASACNADGVAFDLDIDKFADGLGMDMLNEFAESMQEDVDESKKKPETTSPQTLTN</sequence>
<feature type="region of interest" description="Disordered" evidence="1">
    <location>
        <begin position="82"/>
        <end position="104"/>
    </location>
</feature>
<accession>A0A3E4XDM1</accession>